<dbReference type="Proteomes" id="UP001138989">
    <property type="component" value="Unassembled WGS sequence"/>
</dbReference>
<evidence type="ECO:0000313" key="1">
    <source>
        <dbReference type="EMBL" id="MCD1610152.1"/>
    </source>
</evidence>
<sequence length="292" mass="33749">MKIFSPLPGEYVASALKRGNELLGIKYLLTEDFYIKPVPRIGFGTSKSDKIVKAEWRDHSIFEYPKFLTEHNIAEDVLNYHTLYPLTAALGRSRGHTIITPKYNWMRICPDCVLEDYEIHGTAYIHRRHVQISVQVCSIHGLNLIETCPSCSIPVSKHEINRLGLCRNKYKSSIRQLNSSRHMYAKFIADMLNYRGVMIKRDLAEFIVDGTTFIKYKNEIERKQEYLDIFKIIKRELGLQVRNTNFSNLSDNNFAISAFLGCGTAERYLDLLFNGEARDSLRKDVQSLRSNL</sequence>
<proteinExistence type="predicted"/>
<dbReference type="RefSeq" id="WP_141396775.1">
    <property type="nucleotide sequence ID" value="NZ_JAINWF010000015.1"/>
</dbReference>
<dbReference type="AlphaFoldDB" id="A0A9X1N7D9"/>
<accession>A0A9X1N7D9</accession>
<dbReference type="EMBL" id="JAINWF010000015">
    <property type="protein sequence ID" value="MCD1610152.1"/>
    <property type="molecule type" value="Genomic_DNA"/>
</dbReference>
<name>A0A9X1N7D9_9GAMM</name>
<keyword evidence="2" id="KW-1185">Reference proteome</keyword>
<reference evidence="1" key="1">
    <citation type="submission" date="2021-08" db="EMBL/GenBank/DDBJ databases">
        <title>Isolation and characterization of neutrophilic mixotrophic iron-oxidizing bacteria from deep-sea hydrothermal vents.</title>
        <authorList>
            <person name="He Y."/>
        </authorList>
    </citation>
    <scope>NUCLEOTIDE SEQUENCE</scope>
    <source>
        <strain evidence="1">IOP_13</strain>
    </source>
</reference>
<organism evidence="1 2">
    <name type="scientific">Stutzerimonas kunmingensis</name>
    <dbReference type="NCBI Taxonomy" id="1211807"/>
    <lineage>
        <taxon>Bacteria</taxon>
        <taxon>Pseudomonadati</taxon>
        <taxon>Pseudomonadota</taxon>
        <taxon>Gammaproteobacteria</taxon>
        <taxon>Pseudomonadales</taxon>
        <taxon>Pseudomonadaceae</taxon>
        <taxon>Stutzerimonas</taxon>
    </lineage>
</organism>
<gene>
    <name evidence="1" type="ORF">K7H17_20060</name>
</gene>
<protein>
    <submittedName>
        <fullName evidence="1">TniQ family protein</fullName>
    </submittedName>
</protein>
<evidence type="ECO:0000313" key="2">
    <source>
        <dbReference type="Proteomes" id="UP001138989"/>
    </source>
</evidence>
<comment type="caution">
    <text evidence="1">The sequence shown here is derived from an EMBL/GenBank/DDBJ whole genome shotgun (WGS) entry which is preliminary data.</text>
</comment>